<feature type="signal peptide" evidence="1">
    <location>
        <begin position="1"/>
        <end position="15"/>
    </location>
</feature>
<name>A0A9K3DZX4_HELAN</name>
<sequence length="46" mass="5362">MFSLIVVFIRWNCCCFRDGGYAYSKKMEAARGTRLTPLHRQEFCVG</sequence>
<reference evidence="2" key="1">
    <citation type="journal article" date="2017" name="Nature">
        <title>The sunflower genome provides insights into oil metabolism, flowering and Asterid evolution.</title>
        <authorList>
            <person name="Badouin H."/>
            <person name="Gouzy J."/>
            <person name="Grassa C.J."/>
            <person name="Murat F."/>
            <person name="Staton S.E."/>
            <person name="Cottret L."/>
            <person name="Lelandais-Briere C."/>
            <person name="Owens G.L."/>
            <person name="Carrere S."/>
            <person name="Mayjonade B."/>
            <person name="Legrand L."/>
            <person name="Gill N."/>
            <person name="Kane N.C."/>
            <person name="Bowers J.E."/>
            <person name="Hubner S."/>
            <person name="Bellec A."/>
            <person name="Berard A."/>
            <person name="Berges H."/>
            <person name="Blanchet N."/>
            <person name="Boniface M.C."/>
            <person name="Brunel D."/>
            <person name="Catrice O."/>
            <person name="Chaidir N."/>
            <person name="Claudel C."/>
            <person name="Donnadieu C."/>
            <person name="Faraut T."/>
            <person name="Fievet G."/>
            <person name="Helmstetter N."/>
            <person name="King M."/>
            <person name="Knapp S.J."/>
            <person name="Lai Z."/>
            <person name="Le Paslier M.C."/>
            <person name="Lippi Y."/>
            <person name="Lorenzon L."/>
            <person name="Mandel J.R."/>
            <person name="Marage G."/>
            <person name="Marchand G."/>
            <person name="Marquand E."/>
            <person name="Bret-Mestries E."/>
            <person name="Morien E."/>
            <person name="Nambeesan S."/>
            <person name="Nguyen T."/>
            <person name="Pegot-Espagnet P."/>
            <person name="Pouilly N."/>
            <person name="Raftis F."/>
            <person name="Sallet E."/>
            <person name="Schiex T."/>
            <person name="Thomas J."/>
            <person name="Vandecasteele C."/>
            <person name="Vares D."/>
            <person name="Vear F."/>
            <person name="Vautrin S."/>
            <person name="Crespi M."/>
            <person name="Mangin B."/>
            <person name="Burke J.M."/>
            <person name="Salse J."/>
            <person name="Munos S."/>
            <person name="Vincourt P."/>
            <person name="Rieseberg L.H."/>
            <person name="Langlade N.B."/>
        </authorList>
    </citation>
    <scope>NUCLEOTIDE SEQUENCE</scope>
    <source>
        <tissue evidence="2">Leaves</tissue>
    </source>
</reference>
<comment type="caution">
    <text evidence="2">The sequence shown here is derived from an EMBL/GenBank/DDBJ whole genome shotgun (WGS) entry which is preliminary data.</text>
</comment>
<gene>
    <name evidence="2" type="ORF">HanXRQr2_Chr15g0688311</name>
</gene>
<dbReference type="AlphaFoldDB" id="A0A9K3DZX4"/>
<dbReference type="EMBL" id="MNCJ02000330">
    <property type="protein sequence ID" value="KAF5764118.1"/>
    <property type="molecule type" value="Genomic_DNA"/>
</dbReference>
<dbReference type="Proteomes" id="UP000215914">
    <property type="component" value="Unassembled WGS sequence"/>
</dbReference>
<protein>
    <submittedName>
        <fullName evidence="2">Uncharacterized protein</fullName>
    </submittedName>
</protein>
<feature type="chain" id="PRO_5039952273" evidence="1">
    <location>
        <begin position="16"/>
        <end position="46"/>
    </location>
</feature>
<keyword evidence="3" id="KW-1185">Reference proteome</keyword>
<reference evidence="2" key="2">
    <citation type="submission" date="2020-06" db="EMBL/GenBank/DDBJ databases">
        <title>Helianthus annuus Genome sequencing and assembly Release 2.</title>
        <authorList>
            <person name="Gouzy J."/>
            <person name="Langlade N."/>
            <person name="Munos S."/>
        </authorList>
    </citation>
    <scope>NUCLEOTIDE SEQUENCE</scope>
    <source>
        <tissue evidence="2">Leaves</tissue>
    </source>
</reference>
<evidence type="ECO:0000256" key="1">
    <source>
        <dbReference type="SAM" id="SignalP"/>
    </source>
</evidence>
<evidence type="ECO:0000313" key="2">
    <source>
        <dbReference type="EMBL" id="KAF5764118.1"/>
    </source>
</evidence>
<keyword evidence="1" id="KW-0732">Signal</keyword>
<accession>A0A9K3DZX4</accession>
<dbReference type="Gramene" id="mRNA:HanXRQr2_Chr15g0688311">
    <property type="protein sequence ID" value="mRNA:HanXRQr2_Chr15g0688311"/>
    <property type="gene ID" value="HanXRQr2_Chr15g0688311"/>
</dbReference>
<organism evidence="2 3">
    <name type="scientific">Helianthus annuus</name>
    <name type="common">Common sunflower</name>
    <dbReference type="NCBI Taxonomy" id="4232"/>
    <lineage>
        <taxon>Eukaryota</taxon>
        <taxon>Viridiplantae</taxon>
        <taxon>Streptophyta</taxon>
        <taxon>Embryophyta</taxon>
        <taxon>Tracheophyta</taxon>
        <taxon>Spermatophyta</taxon>
        <taxon>Magnoliopsida</taxon>
        <taxon>eudicotyledons</taxon>
        <taxon>Gunneridae</taxon>
        <taxon>Pentapetalae</taxon>
        <taxon>asterids</taxon>
        <taxon>campanulids</taxon>
        <taxon>Asterales</taxon>
        <taxon>Asteraceae</taxon>
        <taxon>Asteroideae</taxon>
        <taxon>Heliantheae alliance</taxon>
        <taxon>Heliantheae</taxon>
        <taxon>Helianthus</taxon>
    </lineage>
</organism>
<proteinExistence type="predicted"/>
<evidence type="ECO:0000313" key="3">
    <source>
        <dbReference type="Proteomes" id="UP000215914"/>
    </source>
</evidence>